<evidence type="ECO:0000313" key="2">
    <source>
        <dbReference type="Proteomes" id="UP001224122"/>
    </source>
</evidence>
<proteinExistence type="predicted"/>
<sequence length="33" mass="3905">MKKFIKLISTMRLELTDSMDQYGSKLAKLYTHL</sequence>
<accession>A0ABT9XVM7</accession>
<dbReference type="Proteomes" id="UP001224122">
    <property type="component" value="Unassembled WGS sequence"/>
</dbReference>
<dbReference type="EMBL" id="JAUSTW010000004">
    <property type="protein sequence ID" value="MDQ0199381.1"/>
    <property type="molecule type" value="Genomic_DNA"/>
</dbReference>
<protein>
    <submittedName>
        <fullName evidence="1">Uncharacterized protein</fullName>
    </submittedName>
</protein>
<comment type="caution">
    <text evidence="1">The sequence shown here is derived from an EMBL/GenBank/DDBJ whole genome shotgun (WGS) entry which is preliminary data.</text>
</comment>
<keyword evidence="2" id="KW-1185">Reference proteome</keyword>
<organism evidence="1 2">
    <name type="scientific">Neobacillus ginsengisoli</name>
    <dbReference type="NCBI Taxonomy" id="904295"/>
    <lineage>
        <taxon>Bacteria</taxon>
        <taxon>Bacillati</taxon>
        <taxon>Bacillota</taxon>
        <taxon>Bacilli</taxon>
        <taxon>Bacillales</taxon>
        <taxon>Bacillaceae</taxon>
        <taxon>Neobacillus</taxon>
    </lineage>
</organism>
<gene>
    <name evidence="1" type="ORF">J2S10_002563</name>
</gene>
<name>A0ABT9XVM7_9BACI</name>
<reference evidence="1 2" key="1">
    <citation type="submission" date="2023-07" db="EMBL/GenBank/DDBJ databases">
        <title>Genomic Encyclopedia of Type Strains, Phase IV (KMG-IV): sequencing the most valuable type-strain genomes for metagenomic binning, comparative biology and taxonomic classification.</title>
        <authorList>
            <person name="Goeker M."/>
        </authorList>
    </citation>
    <scope>NUCLEOTIDE SEQUENCE [LARGE SCALE GENOMIC DNA]</scope>
    <source>
        <strain evidence="1 2">DSM 27594</strain>
    </source>
</reference>
<evidence type="ECO:0000313" key="1">
    <source>
        <dbReference type="EMBL" id="MDQ0199381.1"/>
    </source>
</evidence>